<protein>
    <submittedName>
        <fullName evidence="1">Uncharacterized protein</fullName>
    </submittedName>
</protein>
<dbReference type="Proteomes" id="UP000652013">
    <property type="component" value="Unassembled WGS sequence"/>
</dbReference>
<dbReference type="RefSeq" id="WP_203936720.1">
    <property type="nucleotide sequence ID" value="NZ_BAAAGJ010000005.1"/>
</dbReference>
<dbReference type="AlphaFoldDB" id="A0A8J3Y4T3"/>
<dbReference type="EMBL" id="BOOY01000004">
    <property type="protein sequence ID" value="GIJ01388.1"/>
    <property type="molecule type" value="Genomic_DNA"/>
</dbReference>
<comment type="caution">
    <text evidence="1">The sequence shown here is derived from an EMBL/GenBank/DDBJ whole genome shotgun (WGS) entry which is preliminary data.</text>
</comment>
<evidence type="ECO:0000313" key="2">
    <source>
        <dbReference type="Proteomes" id="UP000652013"/>
    </source>
</evidence>
<name>A0A8J3Y4T3_9ACTN</name>
<organism evidence="1 2">
    <name type="scientific">Spirilliplanes yamanashiensis</name>
    <dbReference type="NCBI Taxonomy" id="42233"/>
    <lineage>
        <taxon>Bacteria</taxon>
        <taxon>Bacillati</taxon>
        <taxon>Actinomycetota</taxon>
        <taxon>Actinomycetes</taxon>
        <taxon>Micromonosporales</taxon>
        <taxon>Micromonosporaceae</taxon>
        <taxon>Spirilliplanes</taxon>
    </lineage>
</organism>
<accession>A0A8J3Y4T3</accession>
<keyword evidence="2" id="KW-1185">Reference proteome</keyword>
<proteinExistence type="predicted"/>
<reference evidence="1" key="1">
    <citation type="submission" date="2021-01" db="EMBL/GenBank/DDBJ databases">
        <title>Whole genome shotgun sequence of Spirilliplanes yamanashiensis NBRC 15828.</title>
        <authorList>
            <person name="Komaki H."/>
            <person name="Tamura T."/>
        </authorList>
    </citation>
    <scope>NUCLEOTIDE SEQUENCE</scope>
    <source>
        <strain evidence="1">NBRC 15828</strain>
    </source>
</reference>
<gene>
    <name evidence="1" type="ORF">Sya03_07400</name>
</gene>
<sequence length="95" mass="9382">MRLARAAALGCAALWAGGVALGVTLLPYAALCTLLALFAAAAAGGAPGEVVEVLATYSWIHEPAQPQPSVPAAGVLLLVAGLVALLPDGRENALP</sequence>
<evidence type="ECO:0000313" key="1">
    <source>
        <dbReference type="EMBL" id="GIJ01388.1"/>
    </source>
</evidence>